<dbReference type="InterPro" id="IPR000653">
    <property type="entry name" value="DegT/StrS_aminotransferase"/>
</dbReference>
<reference evidence="4" key="1">
    <citation type="submission" date="2023-05" db="EMBL/GenBank/DDBJ databases">
        <title>Comparative genomics of Bacillaceae isolates and their secondary metabolite potential.</title>
        <authorList>
            <person name="Song L."/>
            <person name="Nielsen L.J."/>
            <person name="Mohite O."/>
            <person name="Xu X."/>
            <person name="Weber T."/>
            <person name="Kovacs A.T."/>
        </authorList>
    </citation>
    <scope>NUCLEOTIDE SEQUENCE</scope>
    <source>
        <strain evidence="4">B2_4</strain>
    </source>
</reference>
<dbReference type="Gene3D" id="3.90.1150.10">
    <property type="entry name" value="Aspartate Aminotransferase, domain 1"/>
    <property type="match status" value="1"/>
</dbReference>
<dbReference type="PANTHER" id="PTHR30244">
    <property type="entry name" value="TRANSAMINASE"/>
    <property type="match status" value="1"/>
</dbReference>
<dbReference type="EMBL" id="CP126084">
    <property type="protein sequence ID" value="WHX50783.1"/>
    <property type="molecule type" value="Genomic_DNA"/>
</dbReference>
<name>A0AA95KV61_9BACL</name>
<sequence>MTIKNTAPWFSEDLKEQYLEISRDILDSGELVCGPYTSMLEEEVAKVCQTKFSVCVSSGTAALEIIFKYLNVEDHEILIPNNTFISTLYAVKNAKAVPILTDIDPHTFCIDIEDVRKKITHRTKVLLLVHIAGYVPSNVGELKRLCDEHQIFLVEDSSHAFGASYGEHKAGGIGLASACSLYPTKIVTGGVGGLVSTNDRKLYEFALLLRSHGNDLNGKNQYISSNWLMSEFSALLCLLQVRDINNILSYRNRIAAAYNEIIAKYEHFFSVQPCDDNRIHPFYKFIVKCKDKRMKTQLLDFFQRQGIQLGHCYEVLISQHPSTVELFGAESLQNSLKFSESHITLPCHLGMGHSDINLICNTFEDFLVRYEHSLSYKRCSEDKLEVGP</sequence>
<keyword evidence="4" id="KW-0808">Transferase</keyword>
<dbReference type="PANTHER" id="PTHR30244:SF34">
    <property type="entry name" value="DTDP-4-AMINO-4,6-DIDEOXYGALACTOSE TRANSAMINASE"/>
    <property type="match status" value="1"/>
</dbReference>
<dbReference type="AlphaFoldDB" id="A0AA95KV61"/>
<keyword evidence="2 3" id="KW-0663">Pyridoxal phosphate</keyword>
<dbReference type="Proteomes" id="UP001177943">
    <property type="component" value="Chromosome"/>
</dbReference>
<dbReference type="InterPro" id="IPR015421">
    <property type="entry name" value="PyrdxlP-dep_Trfase_major"/>
</dbReference>
<organism evidence="4 5">
    <name type="scientific">Paenibacillus woosongensis</name>
    <dbReference type="NCBI Taxonomy" id="307580"/>
    <lineage>
        <taxon>Bacteria</taxon>
        <taxon>Bacillati</taxon>
        <taxon>Bacillota</taxon>
        <taxon>Bacilli</taxon>
        <taxon>Bacillales</taxon>
        <taxon>Paenibacillaceae</taxon>
        <taxon>Paenibacillus</taxon>
    </lineage>
</organism>
<proteinExistence type="inferred from homology"/>
<accession>A0AA95KV61</accession>
<dbReference type="GO" id="GO:0030170">
    <property type="term" value="F:pyridoxal phosphate binding"/>
    <property type="evidence" value="ECO:0007669"/>
    <property type="project" value="TreeGrafter"/>
</dbReference>
<evidence type="ECO:0000256" key="3">
    <source>
        <dbReference type="RuleBase" id="RU004508"/>
    </source>
</evidence>
<feature type="active site" description="Proton acceptor" evidence="1">
    <location>
        <position position="185"/>
    </location>
</feature>
<evidence type="ECO:0000313" key="4">
    <source>
        <dbReference type="EMBL" id="WHX50783.1"/>
    </source>
</evidence>
<keyword evidence="4" id="KW-0032">Aminotransferase</keyword>
<evidence type="ECO:0000256" key="2">
    <source>
        <dbReference type="PIRSR" id="PIRSR000390-2"/>
    </source>
</evidence>
<dbReference type="InterPro" id="IPR015424">
    <property type="entry name" value="PyrdxlP-dep_Trfase"/>
</dbReference>
<dbReference type="SUPFAM" id="SSF53383">
    <property type="entry name" value="PLP-dependent transferases"/>
    <property type="match status" value="1"/>
</dbReference>
<dbReference type="PIRSF" id="PIRSF000390">
    <property type="entry name" value="PLP_StrS"/>
    <property type="match status" value="1"/>
</dbReference>
<dbReference type="GO" id="GO:0008483">
    <property type="term" value="F:transaminase activity"/>
    <property type="evidence" value="ECO:0007669"/>
    <property type="project" value="UniProtKB-KW"/>
</dbReference>
<evidence type="ECO:0000313" key="5">
    <source>
        <dbReference type="Proteomes" id="UP001177943"/>
    </source>
</evidence>
<evidence type="ECO:0000256" key="1">
    <source>
        <dbReference type="PIRSR" id="PIRSR000390-1"/>
    </source>
</evidence>
<dbReference type="RefSeq" id="WP_283927815.1">
    <property type="nucleotide sequence ID" value="NZ_CP126084.1"/>
</dbReference>
<dbReference type="Pfam" id="PF01041">
    <property type="entry name" value="DegT_DnrJ_EryC1"/>
    <property type="match status" value="1"/>
</dbReference>
<gene>
    <name evidence="4" type="ORF">QNH46_09100</name>
</gene>
<feature type="modified residue" description="N6-(pyridoxal phosphate)lysine" evidence="2">
    <location>
        <position position="185"/>
    </location>
</feature>
<dbReference type="Gene3D" id="3.40.640.10">
    <property type="entry name" value="Type I PLP-dependent aspartate aminotransferase-like (Major domain)"/>
    <property type="match status" value="1"/>
</dbReference>
<dbReference type="GO" id="GO:0000271">
    <property type="term" value="P:polysaccharide biosynthetic process"/>
    <property type="evidence" value="ECO:0007669"/>
    <property type="project" value="TreeGrafter"/>
</dbReference>
<comment type="similarity">
    <text evidence="3">Belongs to the DegT/DnrJ/EryC1 family.</text>
</comment>
<protein>
    <submittedName>
        <fullName evidence="4">DegT/DnrJ/EryC1/StrS family aminotransferase</fullName>
    </submittedName>
</protein>
<dbReference type="InterPro" id="IPR015422">
    <property type="entry name" value="PyrdxlP-dep_Trfase_small"/>
</dbReference>
<dbReference type="KEGG" id="pwn:QNH46_09100"/>